<dbReference type="Proteomes" id="UP000037035">
    <property type="component" value="Unassembled WGS sequence"/>
</dbReference>
<gene>
    <name evidence="1" type="ORF">VP01_2169g5</name>
</gene>
<dbReference type="EMBL" id="LAVV01007024">
    <property type="protein sequence ID" value="KNZ57407.1"/>
    <property type="molecule type" value="Genomic_DNA"/>
</dbReference>
<name>A0A0L6VA42_9BASI</name>
<comment type="caution">
    <text evidence="1">The sequence shown here is derived from an EMBL/GenBank/DDBJ whole genome shotgun (WGS) entry which is preliminary data.</text>
</comment>
<reference evidence="1 2" key="1">
    <citation type="submission" date="2015-08" db="EMBL/GenBank/DDBJ databases">
        <title>Next Generation Sequencing and Analysis of the Genome of Puccinia sorghi L Schw, the Causal Agent of Maize Common Rust.</title>
        <authorList>
            <person name="Rochi L."/>
            <person name="Burguener G."/>
            <person name="Darino M."/>
            <person name="Turjanski A."/>
            <person name="Kreff E."/>
            <person name="Dieguez M.J."/>
            <person name="Sacco F."/>
        </authorList>
    </citation>
    <scope>NUCLEOTIDE SEQUENCE [LARGE SCALE GENOMIC DNA]</scope>
    <source>
        <strain evidence="1 2">RO10H11247</strain>
    </source>
</reference>
<evidence type="ECO:0000313" key="2">
    <source>
        <dbReference type="Proteomes" id="UP000037035"/>
    </source>
</evidence>
<evidence type="ECO:0000313" key="1">
    <source>
        <dbReference type="EMBL" id="KNZ57407.1"/>
    </source>
</evidence>
<keyword evidence="2" id="KW-1185">Reference proteome</keyword>
<proteinExistence type="predicted"/>
<dbReference type="VEuPathDB" id="FungiDB:VP01_2169g5"/>
<sequence>MGYISTGYCFTKKLKRKDEAAQRIIRIFFRLEQLTGIVLGTLFRKNGREFAKTVLAKFMDEKGIYDKHCGNPIFQPSDPRSQIFPVISPKSGSEANFPQVTLLQHIGFPTGFQDNQIATSSERQITRP</sequence>
<protein>
    <submittedName>
        <fullName evidence="1">Uncharacterized protein</fullName>
    </submittedName>
</protein>
<dbReference type="AlphaFoldDB" id="A0A0L6VA42"/>
<accession>A0A0L6VA42</accession>
<organism evidence="1 2">
    <name type="scientific">Puccinia sorghi</name>
    <dbReference type="NCBI Taxonomy" id="27349"/>
    <lineage>
        <taxon>Eukaryota</taxon>
        <taxon>Fungi</taxon>
        <taxon>Dikarya</taxon>
        <taxon>Basidiomycota</taxon>
        <taxon>Pucciniomycotina</taxon>
        <taxon>Pucciniomycetes</taxon>
        <taxon>Pucciniales</taxon>
        <taxon>Pucciniaceae</taxon>
        <taxon>Puccinia</taxon>
    </lineage>
</organism>